<dbReference type="SUPFAM" id="SSF46955">
    <property type="entry name" value="Putative DNA-binding domain"/>
    <property type="match status" value="2"/>
</dbReference>
<sequence length="239" mass="25667">MNTAGVAAASGYSVQQVRDLEALAVIPAAARSRNGYRQFSADHVRGLRAYRDLAYAVGPVEARRAMQGIRLQPPDQAAALICQFHARLNDEREQALTAQRALRAIGTEATTDAPDVEGDFMTITELSRALGVRASTLRFWEKVGLVAPERVATRAGTARRYAVPAIREARITAGLRAGGYRVPDVQKAITAVRALNDVSDSLAALDTRLQAIGRRALALLRAGTLLAEIIEGARQPQGS</sequence>
<accession>A0ABV9D896</accession>
<feature type="domain" description="HTH merR-type" evidence="5">
    <location>
        <begin position="120"/>
        <end position="150"/>
    </location>
</feature>
<dbReference type="PANTHER" id="PTHR30204:SF69">
    <property type="entry name" value="MERR-FAMILY TRANSCRIPTIONAL REGULATOR"/>
    <property type="match status" value="1"/>
</dbReference>
<dbReference type="EMBL" id="JBHSGF010000004">
    <property type="protein sequence ID" value="MFC4554935.1"/>
    <property type="molecule type" value="Genomic_DNA"/>
</dbReference>
<keyword evidence="1" id="KW-0678">Repressor</keyword>
<comment type="caution">
    <text evidence="6">The sequence shown here is derived from an EMBL/GenBank/DDBJ whole genome shotgun (WGS) entry which is preliminary data.</text>
</comment>
<dbReference type="Pfam" id="PF13411">
    <property type="entry name" value="MerR_1"/>
    <property type="match status" value="1"/>
</dbReference>
<gene>
    <name evidence="6" type="ORF">ACFO3F_06725</name>
</gene>
<reference evidence="7" key="1">
    <citation type="journal article" date="2019" name="Int. J. Syst. Evol. Microbiol.">
        <title>The Global Catalogue of Microorganisms (GCM) 10K type strain sequencing project: providing services to taxonomists for standard genome sequencing and annotation.</title>
        <authorList>
            <consortium name="The Broad Institute Genomics Platform"/>
            <consortium name="The Broad Institute Genome Sequencing Center for Infectious Disease"/>
            <person name="Wu L."/>
            <person name="Ma J."/>
        </authorList>
    </citation>
    <scope>NUCLEOTIDE SEQUENCE [LARGE SCALE GENOMIC DNA]</scope>
    <source>
        <strain evidence="7">JCM 3369</strain>
    </source>
</reference>
<evidence type="ECO:0000256" key="1">
    <source>
        <dbReference type="ARBA" id="ARBA00022491"/>
    </source>
</evidence>
<proteinExistence type="predicted"/>
<keyword evidence="4" id="KW-0804">Transcription</keyword>
<keyword evidence="7" id="KW-1185">Reference proteome</keyword>
<evidence type="ECO:0000259" key="5">
    <source>
        <dbReference type="PROSITE" id="PS50937"/>
    </source>
</evidence>
<dbReference type="RefSeq" id="WP_122823948.1">
    <property type="nucleotide sequence ID" value="NZ_CP033325.1"/>
</dbReference>
<dbReference type="InterPro" id="IPR047057">
    <property type="entry name" value="MerR_fam"/>
</dbReference>
<dbReference type="SMART" id="SM00422">
    <property type="entry name" value="HTH_MERR"/>
    <property type="match status" value="2"/>
</dbReference>
<dbReference type="InterPro" id="IPR009061">
    <property type="entry name" value="DNA-bd_dom_put_sf"/>
</dbReference>
<protein>
    <submittedName>
        <fullName evidence="6">MerR family transcriptional regulator</fullName>
    </submittedName>
</protein>
<keyword evidence="2" id="KW-0805">Transcription regulation</keyword>
<keyword evidence="3" id="KW-0238">DNA-binding</keyword>
<dbReference type="Proteomes" id="UP001595955">
    <property type="component" value="Unassembled WGS sequence"/>
</dbReference>
<dbReference type="InterPro" id="IPR000551">
    <property type="entry name" value="MerR-type_HTH_dom"/>
</dbReference>
<dbReference type="Gene3D" id="1.10.1660.10">
    <property type="match status" value="2"/>
</dbReference>
<name>A0ABV9D896_9MICO</name>
<evidence type="ECO:0000313" key="6">
    <source>
        <dbReference type="EMBL" id="MFC4554935.1"/>
    </source>
</evidence>
<evidence type="ECO:0000256" key="2">
    <source>
        <dbReference type="ARBA" id="ARBA00023015"/>
    </source>
</evidence>
<dbReference type="PANTHER" id="PTHR30204">
    <property type="entry name" value="REDOX-CYCLING DRUG-SENSING TRANSCRIPTIONAL ACTIVATOR SOXR"/>
    <property type="match status" value="1"/>
</dbReference>
<dbReference type="PROSITE" id="PS50937">
    <property type="entry name" value="HTH_MERR_2"/>
    <property type="match status" value="1"/>
</dbReference>
<evidence type="ECO:0000256" key="3">
    <source>
        <dbReference type="ARBA" id="ARBA00023125"/>
    </source>
</evidence>
<evidence type="ECO:0000313" key="7">
    <source>
        <dbReference type="Proteomes" id="UP001595955"/>
    </source>
</evidence>
<organism evidence="6 7">
    <name type="scientific">Georgenia faecalis</name>
    <dbReference type="NCBI Taxonomy" id="2483799"/>
    <lineage>
        <taxon>Bacteria</taxon>
        <taxon>Bacillati</taxon>
        <taxon>Actinomycetota</taxon>
        <taxon>Actinomycetes</taxon>
        <taxon>Micrococcales</taxon>
        <taxon>Bogoriellaceae</taxon>
        <taxon>Georgenia</taxon>
    </lineage>
</organism>
<evidence type="ECO:0000256" key="4">
    <source>
        <dbReference type="ARBA" id="ARBA00023163"/>
    </source>
</evidence>